<gene>
    <name evidence="1" type="ORF">FFIC_241390</name>
</gene>
<sequence length="74" mass="8529">MKKEIEPLSRNGARWFNSIGDLAEAMETTRDNVQILINMPGCPYTTVPGREKPFYVEFKIAEFLDSITNYNPKM</sequence>
<evidence type="ECO:0000313" key="1">
    <source>
        <dbReference type="EMBL" id="GAO99863.1"/>
    </source>
</evidence>
<proteinExistence type="predicted"/>
<dbReference type="AlphaFoldDB" id="A0A0K8MI50"/>
<dbReference type="EMBL" id="DF968001">
    <property type="protein sequence ID" value="GAO99863.1"/>
    <property type="molecule type" value="Genomic_DNA"/>
</dbReference>
<accession>A0A0K8MI50</accession>
<reference evidence="1 2" key="1">
    <citation type="journal article" date="2015" name="BMC Genomics">
        <title>Comparative genomics of Fructobacillus spp. and Leuconostoc spp. reveals niche-specific evolution of Fructobacillus spp.</title>
        <authorList>
            <person name="Endo A."/>
            <person name="Tanizawa Y."/>
            <person name="Tanaka N."/>
            <person name="Maeno S."/>
            <person name="Kumar H."/>
            <person name="Shiwa Y."/>
            <person name="Okada S."/>
            <person name="Yoshikawa H."/>
            <person name="Dicks L."/>
            <person name="Nakagawa J."/>
            <person name="Arita M."/>
        </authorList>
    </citation>
    <scope>NUCLEOTIDE SEQUENCE [LARGE SCALE GENOMIC DNA]</scope>
    <source>
        <strain evidence="1 2">JCM 12225</strain>
    </source>
</reference>
<name>A0A0K8MI50_9LACO</name>
<protein>
    <submittedName>
        <fullName evidence="1">Putative 1,2-alpha-mannosidase</fullName>
    </submittedName>
</protein>
<dbReference type="RefSeq" id="WP_061993241.1">
    <property type="nucleotide sequence ID" value="NZ_DF968001.1"/>
</dbReference>
<organism evidence="1 2">
    <name type="scientific">Fructobacillus ficulneus</name>
    <dbReference type="NCBI Taxonomy" id="157463"/>
    <lineage>
        <taxon>Bacteria</taxon>
        <taxon>Bacillati</taxon>
        <taxon>Bacillota</taxon>
        <taxon>Bacilli</taxon>
        <taxon>Lactobacillales</taxon>
        <taxon>Lactobacillaceae</taxon>
        <taxon>Fructobacillus</taxon>
    </lineage>
</organism>
<evidence type="ECO:0000313" key="2">
    <source>
        <dbReference type="Proteomes" id="UP000253891"/>
    </source>
</evidence>
<dbReference type="OrthoDB" id="2151818at2"/>
<keyword evidence="2" id="KW-1185">Reference proteome</keyword>
<dbReference type="Proteomes" id="UP000253891">
    <property type="component" value="Unassembled WGS sequence"/>
</dbReference>
<dbReference type="STRING" id="157463.GCA_001047075_00779"/>